<dbReference type="EMBL" id="CP073767">
    <property type="protein sequence ID" value="UWZ57651.1"/>
    <property type="molecule type" value="Genomic_DNA"/>
</dbReference>
<reference evidence="8" key="1">
    <citation type="submission" date="2021-04" db="EMBL/GenBank/DDBJ databases">
        <title>Dactylosporangium aurantiacum NRRL B-8018 full assembly.</title>
        <authorList>
            <person name="Hartkoorn R.C."/>
            <person name="Beaudoing E."/>
            <person name="Hot D."/>
        </authorList>
    </citation>
    <scope>NUCLEOTIDE SEQUENCE</scope>
    <source>
        <strain evidence="8">NRRL B-8018</strain>
    </source>
</reference>
<dbReference type="Pfam" id="PF04024">
    <property type="entry name" value="PspC"/>
    <property type="match status" value="1"/>
</dbReference>
<evidence type="ECO:0000313" key="9">
    <source>
        <dbReference type="Proteomes" id="UP001058003"/>
    </source>
</evidence>
<evidence type="ECO:0000256" key="6">
    <source>
        <dbReference type="SAM" id="Phobius"/>
    </source>
</evidence>
<dbReference type="InterPro" id="IPR052027">
    <property type="entry name" value="PspC"/>
</dbReference>
<dbReference type="InterPro" id="IPR007168">
    <property type="entry name" value="Phageshock_PspC_N"/>
</dbReference>
<evidence type="ECO:0000256" key="1">
    <source>
        <dbReference type="ARBA" id="ARBA00004162"/>
    </source>
</evidence>
<organism evidence="8 9">
    <name type="scientific">Dactylosporangium aurantiacum</name>
    <dbReference type="NCBI Taxonomy" id="35754"/>
    <lineage>
        <taxon>Bacteria</taxon>
        <taxon>Bacillati</taxon>
        <taxon>Actinomycetota</taxon>
        <taxon>Actinomycetes</taxon>
        <taxon>Micromonosporales</taxon>
        <taxon>Micromonosporaceae</taxon>
        <taxon>Dactylosporangium</taxon>
    </lineage>
</organism>
<feature type="transmembrane region" description="Helical" evidence="6">
    <location>
        <begin position="42"/>
        <end position="66"/>
    </location>
</feature>
<protein>
    <submittedName>
        <fullName evidence="8">PspC domain-containing protein</fullName>
    </submittedName>
</protein>
<dbReference type="Proteomes" id="UP001058003">
    <property type="component" value="Chromosome"/>
</dbReference>
<evidence type="ECO:0000256" key="5">
    <source>
        <dbReference type="ARBA" id="ARBA00023136"/>
    </source>
</evidence>
<keyword evidence="9" id="KW-1185">Reference proteome</keyword>
<dbReference type="KEGG" id="daur:Daura_16695"/>
<dbReference type="RefSeq" id="WP_033360961.1">
    <property type="nucleotide sequence ID" value="NZ_CP073767.1"/>
</dbReference>
<keyword evidence="2" id="KW-1003">Cell membrane</keyword>
<dbReference type="GO" id="GO:0005886">
    <property type="term" value="C:plasma membrane"/>
    <property type="evidence" value="ECO:0007669"/>
    <property type="project" value="UniProtKB-SubCell"/>
</dbReference>
<evidence type="ECO:0000313" key="8">
    <source>
        <dbReference type="EMBL" id="UWZ57651.1"/>
    </source>
</evidence>
<keyword evidence="4 6" id="KW-1133">Transmembrane helix</keyword>
<evidence type="ECO:0000256" key="2">
    <source>
        <dbReference type="ARBA" id="ARBA00022475"/>
    </source>
</evidence>
<proteinExistence type="predicted"/>
<dbReference type="PANTHER" id="PTHR33885">
    <property type="entry name" value="PHAGE SHOCK PROTEIN C"/>
    <property type="match status" value="1"/>
</dbReference>
<keyword evidence="5 6" id="KW-0472">Membrane</keyword>
<name>A0A9Q9IL46_9ACTN</name>
<dbReference type="AlphaFoldDB" id="A0A9Q9IL46"/>
<dbReference type="OrthoDB" id="7359894at2"/>
<accession>A0A9Q9IL46</accession>
<dbReference type="PANTHER" id="PTHR33885:SF3">
    <property type="entry name" value="PHAGE SHOCK PROTEIN C"/>
    <property type="match status" value="1"/>
</dbReference>
<feature type="domain" description="Phage shock protein PspC N-terminal" evidence="7">
    <location>
        <begin position="12"/>
        <end position="69"/>
    </location>
</feature>
<evidence type="ECO:0000256" key="3">
    <source>
        <dbReference type="ARBA" id="ARBA00022692"/>
    </source>
</evidence>
<evidence type="ECO:0000259" key="7">
    <source>
        <dbReference type="Pfam" id="PF04024"/>
    </source>
</evidence>
<comment type="subcellular location">
    <subcellularLocation>
        <location evidence="1">Cell membrane</location>
        <topology evidence="1">Single-pass membrane protein</topology>
    </subcellularLocation>
</comment>
<gene>
    <name evidence="8" type="ORF">Daura_16695</name>
</gene>
<sequence length="86" mass="9369">METVHQSMRQQGLVRPARGRVLGGVCAGLGQRFGIDPWPARLLFILILLLIPGSQILVYPILWIIMPAEPVAVTPPAGTMWATPVD</sequence>
<keyword evidence="3 6" id="KW-0812">Transmembrane</keyword>
<evidence type="ECO:0000256" key="4">
    <source>
        <dbReference type="ARBA" id="ARBA00022989"/>
    </source>
</evidence>